<feature type="region of interest" description="Disordered" evidence="1">
    <location>
        <begin position="1"/>
        <end position="256"/>
    </location>
</feature>
<feature type="region of interest" description="Disordered" evidence="1">
    <location>
        <begin position="578"/>
        <end position="635"/>
    </location>
</feature>
<dbReference type="Pfam" id="PF00249">
    <property type="entry name" value="Myb_DNA-binding"/>
    <property type="match status" value="1"/>
</dbReference>
<feature type="compositionally biased region" description="Basic and acidic residues" evidence="1">
    <location>
        <begin position="745"/>
        <end position="769"/>
    </location>
</feature>
<evidence type="ECO:0000313" key="4">
    <source>
        <dbReference type="Proteomes" id="UP001186944"/>
    </source>
</evidence>
<gene>
    <name evidence="3" type="ORF">FSP39_006737</name>
</gene>
<dbReference type="Gene3D" id="1.10.10.60">
    <property type="entry name" value="Homeodomain-like"/>
    <property type="match status" value="1"/>
</dbReference>
<sequence length="985" mass="112471">MELIYEERFKKKKKRNKMDVDHNEEEPKKKERKRKLNSLINVALSQSELDTSSDEDRAKTKTERKKVEKVKKKGNMDSLLQSALSKSDKDFSSEENSVKRKNEEDHLKKSMTDEDKLNRNRKERDFSKMKNYSKEMKEDYSPNKGKKGGRLDDLVQLALNQSDIESDSEEEKGRTSGDNLRHFSQVNDLEKGQKALPSVEPEKKSEGKKIRLSINRLLYNNCDSEESEEESSVCDINKKSSSEDKDDASTGSLQTELTNCNAGVSVSYQEEGISSVSKQNGDLQHQESLNCESHAAVNSESRTSANCESHAVVNCESRTKVNCETHASVKNSKSDSSIAKSLLKKRKKPTKKLAIKFNFQKSPESSSAKKSLGNVHQERELEQKNKTKTKHKSDEVSVHESENHDSLTQRTQAETVRESSDQVISLIGTESSSRDKGKKSPSKRKQDTIEQYSSRDFEDSNLLDTKGSSPKRRKISHQDVSGHQEVSFNKKIHVSTNEDVHFVSGNKEILGLRELHVSGNKEFSGHKEVSGHEERLGPESLHKMFSDSSDSEADQEATGGSSYNRQGSVEAALAIIGDNPLDSGMGSDGEQSDGHSNVPNSLNNSGNSVNHSINRAITSDNSVDSSQRGGGILMKGSVMSCDSVTRETNGIWMDNADVVDKDRGSQSTRPSLEVKESGGFMINEELGPEKQSQEKSKKRKKKKKKKEKRKILESEDMMLEDNLGSEEQNLQKSEKKKKKKKKKKKESEDLMIEDDRSSEEQSQEKSEMKMKKKKKKEKERRNLEKAREAERQKEKNRRDRKEKRIKEILDEEQLALQQSGPLKCSEADLEVSDEVCAVIHASDRLDAHKEKQDYIKFLRNGYQRLPWKEIARDVPGRTAVQCRHHFNQCLYHKHVMGRTFSWTSVEMDELRRIIFSQEPNQSSQIRWDEVREVMGKQYTVSFLKLQWNRMVRNIPGHKQLPFKRLCLEVKEMHLPQKDEMRDDMT</sequence>
<feature type="compositionally biased region" description="Basic and acidic residues" evidence="1">
    <location>
        <begin position="200"/>
        <end position="209"/>
    </location>
</feature>
<feature type="compositionally biased region" description="Polar residues" evidence="1">
    <location>
        <begin position="328"/>
        <end position="339"/>
    </location>
</feature>
<dbReference type="EMBL" id="VSWD01000004">
    <property type="protein sequence ID" value="KAK3104634.1"/>
    <property type="molecule type" value="Genomic_DNA"/>
</dbReference>
<feature type="compositionally biased region" description="Basic residues" evidence="1">
    <location>
        <begin position="696"/>
        <end position="709"/>
    </location>
</feature>
<proteinExistence type="predicted"/>
<dbReference type="InterPro" id="IPR001005">
    <property type="entry name" value="SANT/Myb"/>
</dbReference>
<feature type="compositionally biased region" description="Polar residues" evidence="1">
    <location>
        <begin position="594"/>
        <end position="627"/>
    </location>
</feature>
<feature type="compositionally biased region" description="Basic residues" evidence="1">
    <location>
        <begin position="342"/>
        <end position="354"/>
    </location>
</feature>
<evidence type="ECO:0000256" key="1">
    <source>
        <dbReference type="SAM" id="MobiDB-lite"/>
    </source>
</evidence>
<feature type="compositionally biased region" description="Basic residues" evidence="1">
    <location>
        <begin position="734"/>
        <end position="744"/>
    </location>
</feature>
<feature type="compositionally biased region" description="Basic and acidic residues" evidence="1">
    <location>
        <begin position="779"/>
        <end position="803"/>
    </location>
</feature>
<feature type="compositionally biased region" description="Basic and acidic residues" evidence="1">
    <location>
        <begin position="17"/>
        <end position="29"/>
    </location>
</feature>
<feature type="compositionally biased region" description="Basic and acidic residues" evidence="1">
    <location>
        <begin position="376"/>
        <end position="385"/>
    </location>
</feature>
<protein>
    <recommendedName>
        <fullName evidence="2">HTH myb-type domain-containing protein</fullName>
    </recommendedName>
</protein>
<feature type="compositionally biased region" description="Basic and acidic residues" evidence="1">
    <location>
        <begin position="444"/>
        <end position="458"/>
    </location>
</feature>
<dbReference type="CDD" id="cd00167">
    <property type="entry name" value="SANT"/>
    <property type="match status" value="1"/>
</dbReference>
<feature type="compositionally biased region" description="Basic residues" evidence="1">
    <location>
        <begin position="62"/>
        <end position="73"/>
    </location>
</feature>
<evidence type="ECO:0000259" key="2">
    <source>
        <dbReference type="PROSITE" id="PS51294"/>
    </source>
</evidence>
<accession>A0AA89CBX6</accession>
<keyword evidence="4" id="KW-1185">Reference proteome</keyword>
<dbReference type="PROSITE" id="PS51294">
    <property type="entry name" value="HTH_MYB"/>
    <property type="match status" value="1"/>
</dbReference>
<feature type="region of interest" description="Disordered" evidence="1">
    <location>
        <begin position="647"/>
        <end position="803"/>
    </location>
</feature>
<feature type="region of interest" description="Disordered" evidence="1">
    <location>
        <begin position="324"/>
        <end position="489"/>
    </location>
</feature>
<feature type="compositionally biased region" description="Polar residues" evidence="1">
    <location>
        <begin position="359"/>
        <end position="369"/>
    </location>
</feature>
<dbReference type="AlphaFoldDB" id="A0AA89CBX6"/>
<comment type="caution">
    <text evidence="3">The sequence shown here is derived from an EMBL/GenBank/DDBJ whole genome shotgun (WGS) entry which is preliminary data.</text>
</comment>
<feature type="compositionally biased region" description="Polar residues" evidence="1">
    <location>
        <begin position="38"/>
        <end position="50"/>
    </location>
</feature>
<dbReference type="SUPFAM" id="SSF46689">
    <property type="entry name" value="Homeodomain-like"/>
    <property type="match status" value="1"/>
</dbReference>
<feature type="compositionally biased region" description="Basic and acidic residues" evidence="1">
    <location>
        <begin position="171"/>
        <end position="181"/>
    </location>
</feature>
<dbReference type="Proteomes" id="UP001186944">
    <property type="component" value="Unassembled WGS sequence"/>
</dbReference>
<dbReference type="InterPro" id="IPR017930">
    <property type="entry name" value="Myb_dom"/>
</dbReference>
<feature type="compositionally biased region" description="Basic and acidic residues" evidence="1">
    <location>
        <begin position="523"/>
        <end position="545"/>
    </location>
</feature>
<evidence type="ECO:0000313" key="3">
    <source>
        <dbReference type="EMBL" id="KAK3104634.1"/>
    </source>
</evidence>
<name>A0AA89CBX6_PINIB</name>
<reference evidence="3" key="1">
    <citation type="submission" date="2019-08" db="EMBL/GenBank/DDBJ databases">
        <title>The improved chromosome-level genome for the pearl oyster Pinctada fucata martensii using PacBio sequencing and Hi-C.</title>
        <authorList>
            <person name="Zheng Z."/>
        </authorList>
    </citation>
    <scope>NUCLEOTIDE SEQUENCE</scope>
    <source>
        <strain evidence="3">ZZ-2019</strain>
        <tissue evidence="3">Adductor muscle</tissue>
    </source>
</reference>
<feature type="compositionally biased region" description="Basic and acidic residues" evidence="1">
    <location>
        <begin position="392"/>
        <end position="407"/>
    </location>
</feature>
<feature type="compositionally biased region" description="Basic and acidic residues" evidence="1">
    <location>
        <begin position="86"/>
        <end position="141"/>
    </location>
</feature>
<feature type="region of interest" description="Disordered" evidence="1">
    <location>
        <begin position="523"/>
        <end position="566"/>
    </location>
</feature>
<feature type="compositionally biased region" description="Acidic residues" evidence="1">
    <location>
        <begin position="223"/>
        <end position="232"/>
    </location>
</feature>
<dbReference type="InterPro" id="IPR009057">
    <property type="entry name" value="Homeodomain-like_sf"/>
</dbReference>
<feature type="domain" description="HTH myb-type" evidence="2">
    <location>
        <begin position="867"/>
        <end position="894"/>
    </location>
</feature>
<organism evidence="3 4">
    <name type="scientific">Pinctada imbricata</name>
    <name type="common">Atlantic pearl-oyster</name>
    <name type="synonym">Pinctada martensii</name>
    <dbReference type="NCBI Taxonomy" id="66713"/>
    <lineage>
        <taxon>Eukaryota</taxon>
        <taxon>Metazoa</taxon>
        <taxon>Spiralia</taxon>
        <taxon>Lophotrochozoa</taxon>
        <taxon>Mollusca</taxon>
        <taxon>Bivalvia</taxon>
        <taxon>Autobranchia</taxon>
        <taxon>Pteriomorphia</taxon>
        <taxon>Pterioida</taxon>
        <taxon>Pterioidea</taxon>
        <taxon>Pteriidae</taxon>
        <taxon>Pinctada</taxon>
    </lineage>
</organism>